<dbReference type="InterPro" id="IPR036236">
    <property type="entry name" value="Znf_C2H2_sf"/>
</dbReference>
<dbReference type="GO" id="GO:0008270">
    <property type="term" value="F:zinc ion binding"/>
    <property type="evidence" value="ECO:0007669"/>
    <property type="project" value="UniProtKB-KW"/>
</dbReference>
<dbReference type="Pfam" id="PF00096">
    <property type="entry name" value="zf-C2H2"/>
    <property type="match status" value="4"/>
</dbReference>
<dbReference type="InterPro" id="IPR013087">
    <property type="entry name" value="Znf_C2H2_type"/>
</dbReference>
<feature type="domain" description="C2H2-type" evidence="12">
    <location>
        <begin position="46"/>
        <end position="76"/>
    </location>
</feature>
<dbReference type="GO" id="GO:0003723">
    <property type="term" value="F:RNA binding"/>
    <property type="evidence" value="ECO:0007669"/>
    <property type="project" value="UniProtKB-KW"/>
</dbReference>
<keyword evidence="6" id="KW-0694">RNA-binding</keyword>
<gene>
    <name evidence="13" type="ORF">SNE40_016386</name>
</gene>
<feature type="domain" description="C2H2-type" evidence="12">
    <location>
        <begin position="201"/>
        <end position="228"/>
    </location>
</feature>
<evidence type="ECO:0000256" key="3">
    <source>
        <dbReference type="ARBA" id="ARBA00022737"/>
    </source>
</evidence>
<evidence type="ECO:0000256" key="4">
    <source>
        <dbReference type="ARBA" id="ARBA00022771"/>
    </source>
</evidence>
<evidence type="ECO:0000313" key="14">
    <source>
        <dbReference type="Proteomes" id="UP001347796"/>
    </source>
</evidence>
<dbReference type="GO" id="GO:0005634">
    <property type="term" value="C:nucleus"/>
    <property type="evidence" value="ECO:0007669"/>
    <property type="project" value="UniProtKB-SubCell"/>
</dbReference>
<feature type="domain" description="C2H2-type" evidence="12">
    <location>
        <begin position="16"/>
        <end position="45"/>
    </location>
</feature>
<dbReference type="SUPFAM" id="SSF57667">
    <property type="entry name" value="beta-beta-alpha zinc fingers"/>
    <property type="match status" value="3"/>
</dbReference>
<keyword evidence="14" id="KW-1185">Reference proteome</keyword>
<keyword evidence="7" id="KW-0805">Transcription regulation</keyword>
<evidence type="ECO:0000256" key="8">
    <source>
        <dbReference type="ARBA" id="ARBA00023163"/>
    </source>
</evidence>
<protein>
    <recommendedName>
        <fullName evidence="12">C2H2-type domain-containing protein</fullName>
    </recommendedName>
</protein>
<dbReference type="PANTHER" id="PTHR46179:SF13">
    <property type="entry name" value="C2H2-TYPE DOMAIN-CONTAINING PROTEIN"/>
    <property type="match status" value="1"/>
</dbReference>
<evidence type="ECO:0000256" key="10">
    <source>
        <dbReference type="PROSITE-ProRule" id="PRU00042"/>
    </source>
</evidence>
<sequence length="521" mass="59058">MSSDENDLTRVGHSKFVCSTPGCDKTFGRRSRFLVHLRTHTGEKPFICEEPGCDKAYARAQHLKRHKQLSHSPKKQPVTVQQFVCSLSDCDNKPFSNECNLKRHIKTVHGKQFKYRCTVDGCKKKFAKEHQLTCHELQHKNANPYLCTFEGCDYSCKIAHQLKRHAKIHEGYKCTEEGCDVNVETWTQLRKHKLICHPRVYECPQCNKCYKKKIQLKRHSFIHSSEQPLYSCDRDGCERVYLDLRNLKAHIRSYHDQQRLTCHHDGCSQTFVNKAKLLHHSKLHDPHRPPPKKMPKKGHGKKSIVQRLTEAVAGSDGSAFTSTKPTTDIVSTTKGPLKTDVISESEAVKGQDNLQSDLPKDTNETNDVEKSQSLNDSGVGLYEGEQSSETNLRISDGRCSPNADLQLLLNKYEDLTKQHLSSSQNLKTFNSCNNNNNNLGKNVFQDSTITTIISESGANCDGVNDVEDIEFDELAPEETVDVWLECLAQNVIKSEDSICKNKTSNANYVEICETGDDNFEI</sequence>
<feature type="compositionally biased region" description="Basic and acidic residues" evidence="11">
    <location>
        <begin position="358"/>
        <end position="370"/>
    </location>
</feature>
<dbReference type="AlphaFoldDB" id="A0AAN8PD62"/>
<evidence type="ECO:0000313" key="13">
    <source>
        <dbReference type="EMBL" id="KAK6172798.1"/>
    </source>
</evidence>
<reference evidence="13 14" key="1">
    <citation type="submission" date="2024-01" db="EMBL/GenBank/DDBJ databases">
        <title>The genome of the rayed Mediterranean limpet Patella caerulea (Linnaeus, 1758).</title>
        <authorList>
            <person name="Anh-Thu Weber A."/>
            <person name="Halstead-Nussloch G."/>
        </authorList>
    </citation>
    <scope>NUCLEOTIDE SEQUENCE [LARGE SCALE GENOMIC DNA]</scope>
    <source>
        <strain evidence="13">AATW-2023a</strain>
        <tissue evidence="13">Whole specimen</tissue>
    </source>
</reference>
<evidence type="ECO:0000256" key="1">
    <source>
        <dbReference type="ARBA" id="ARBA00004123"/>
    </source>
</evidence>
<evidence type="ECO:0000256" key="7">
    <source>
        <dbReference type="ARBA" id="ARBA00023015"/>
    </source>
</evidence>
<evidence type="ECO:0000256" key="5">
    <source>
        <dbReference type="ARBA" id="ARBA00022833"/>
    </source>
</evidence>
<feature type="region of interest" description="Disordered" evidence="11">
    <location>
        <begin position="282"/>
        <end position="395"/>
    </location>
</feature>
<dbReference type="InterPro" id="IPR054599">
    <property type="entry name" value="TFIIIA_Zfn-C2H2"/>
</dbReference>
<organism evidence="13 14">
    <name type="scientific">Patella caerulea</name>
    <name type="common">Rayed Mediterranean limpet</name>
    <dbReference type="NCBI Taxonomy" id="87958"/>
    <lineage>
        <taxon>Eukaryota</taxon>
        <taxon>Metazoa</taxon>
        <taxon>Spiralia</taxon>
        <taxon>Lophotrochozoa</taxon>
        <taxon>Mollusca</taxon>
        <taxon>Gastropoda</taxon>
        <taxon>Patellogastropoda</taxon>
        <taxon>Patelloidea</taxon>
        <taxon>Patellidae</taxon>
        <taxon>Patella</taxon>
    </lineage>
</organism>
<keyword evidence="9" id="KW-0539">Nucleus</keyword>
<dbReference type="InterPro" id="IPR051061">
    <property type="entry name" value="Zinc_finger_trans_reg"/>
</dbReference>
<keyword evidence="2" id="KW-0479">Metal-binding</keyword>
<evidence type="ECO:0000256" key="11">
    <source>
        <dbReference type="SAM" id="MobiDB-lite"/>
    </source>
</evidence>
<evidence type="ECO:0000256" key="9">
    <source>
        <dbReference type="ARBA" id="ARBA00023242"/>
    </source>
</evidence>
<feature type="domain" description="C2H2-type" evidence="12">
    <location>
        <begin position="145"/>
        <end position="174"/>
    </location>
</feature>
<comment type="subcellular location">
    <subcellularLocation>
        <location evidence="1">Nucleus</location>
    </subcellularLocation>
</comment>
<dbReference type="GO" id="GO:0006357">
    <property type="term" value="P:regulation of transcription by RNA polymerase II"/>
    <property type="evidence" value="ECO:0007669"/>
    <property type="project" value="TreeGrafter"/>
</dbReference>
<name>A0AAN8PD62_PATCE</name>
<dbReference type="PROSITE" id="PS50157">
    <property type="entry name" value="ZINC_FINGER_C2H2_2"/>
    <property type="match status" value="7"/>
</dbReference>
<dbReference type="PROSITE" id="PS00028">
    <property type="entry name" value="ZINC_FINGER_C2H2_1"/>
    <property type="match status" value="7"/>
</dbReference>
<evidence type="ECO:0000256" key="2">
    <source>
        <dbReference type="ARBA" id="ARBA00022723"/>
    </source>
</evidence>
<dbReference type="PANTHER" id="PTHR46179">
    <property type="entry name" value="ZINC FINGER PROTEIN"/>
    <property type="match status" value="1"/>
</dbReference>
<keyword evidence="8" id="KW-0804">Transcription</keyword>
<keyword evidence="4 10" id="KW-0863">Zinc-finger</keyword>
<keyword evidence="5" id="KW-0862">Zinc</keyword>
<keyword evidence="3" id="KW-0677">Repeat</keyword>
<dbReference type="FunFam" id="3.30.160.60:FF:000446">
    <property type="entry name" value="Zinc finger protein"/>
    <property type="match status" value="1"/>
</dbReference>
<feature type="domain" description="C2H2-type" evidence="12">
    <location>
        <begin position="260"/>
        <end position="289"/>
    </location>
</feature>
<proteinExistence type="predicted"/>
<accession>A0AAN8PD62</accession>
<dbReference type="EMBL" id="JAZGQO010000011">
    <property type="protein sequence ID" value="KAK6172798.1"/>
    <property type="molecule type" value="Genomic_DNA"/>
</dbReference>
<evidence type="ECO:0000256" key="6">
    <source>
        <dbReference type="ARBA" id="ARBA00022884"/>
    </source>
</evidence>
<dbReference type="Pfam" id="PF22110">
    <property type="entry name" value="TFIIIA_zf-C2H2"/>
    <property type="match status" value="1"/>
</dbReference>
<feature type="domain" description="C2H2-type" evidence="12">
    <location>
        <begin position="230"/>
        <end position="260"/>
    </location>
</feature>
<evidence type="ECO:0000259" key="12">
    <source>
        <dbReference type="PROSITE" id="PS50157"/>
    </source>
</evidence>
<dbReference type="SMART" id="SM00355">
    <property type="entry name" value="ZnF_C2H2"/>
    <property type="match status" value="9"/>
</dbReference>
<dbReference type="Gene3D" id="3.30.160.60">
    <property type="entry name" value="Classic Zinc Finger"/>
    <property type="match status" value="5"/>
</dbReference>
<feature type="domain" description="C2H2-type" evidence="12">
    <location>
        <begin position="115"/>
        <end position="144"/>
    </location>
</feature>
<dbReference type="Proteomes" id="UP001347796">
    <property type="component" value="Unassembled WGS sequence"/>
</dbReference>
<feature type="compositionally biased region" description="Polar residues" evidence="11">
    <location>
        <begin position="318"/>
        <end position="334"/>
    </location>
</feature>
<feature type="compositionally biased region" description="Basic residues" evidence="11">
    <location>
        <begin position="289"/>
        <end position="304"/>
    </location>
</feature>
<comment type="caution">
    <text evidence="13">The sequence shown here is derived from an EMBL/GenBank/DDBJ whole genome shotgun (WGS) entry which is preliminary data.</text>
</comment>